<keyword evidence="3" id="KW-1185">Reference proteome</keyword>
<dbReference type="AlphaFoldDB" id="A0A9P4K8X9"/>
<feature type="compositionally biased region" description="Basic and acidic residues" evidence="1">
    <location>
        <begin position="47"/>
        <end position="57"/>
    </location>
</feature>
<evidence type="ECO:0000313" key="2">
    <source>
        <dbReference type="EMBL" id="KAF2261649.1"/>
    </source>
</evidence>
<sequence>MPSLLGIAQISLTAVSQMDWAAGCLGVDEITSLASRRCLSTNGKGDSQMHSKQERRTKQGIRAFPSQKKSTED</sequence>
<feature type="region of interest" description="Disordered" evidence="1">
    <location>
        <begin position="40"/>
        <end position="73"/>
    </location>
</feature>
<evidence type="ECO:0000313" key="3">
    <source>
        <dbReference type="Proteomes" id="UP000800093"/>
    </source>
</evidence>
<proteinExistence type="predicted"/>
<dbReference type="EMBL" id="ML986653">
    <property type="protein sequence ID" value="KAF2261649.1"/>
    <property type="molecule type" value="Genomic_DNA"/>
</dbReference>
<gene>
    <name evidence="2" type="ORF">CC78DRAFT_344676</name>
</gene>
<dbReference type="Proteomes" id="UP000800093">
    <property type="component" value="Unassembled WGS sequence"/>
</dbReference>
<comment type="caution">
    <text evidence="2">The sequence shown here is derived from an EMBL/GenBank/DDBJ whole genome shotgun (WGS) entry which is preliminary data.</text>
</comment>
<protein>
    <submittedName>
        <fullName evidence="2">Uncharacterized protein</fullName>
    </submittedName>
</protein>
<evidence type="ECO:0000256" key="1">
    <source>
        <dbReference type="SAM" id="MobiDB-lite"/>
    </source>
</evidence>
<name>A0A9P4K8X9_9PLEO</name>
<reference evidence="3" key="1">
    <citation type="journal article" date="2020" name="Stud. Mycol.">
        <title>101 Dothideomycetes genomes: A test case for predicting lifestyles and emergence of pathogens.</title>
        <authorList>
            <person name="Haridas S."/>
            <person name="Albert R."/>
            <person name="Binder M."/>
            <person name="Bloem J."/>
            <person name="LaButti K."/>
            <person name="Salamov A."/>
            <person name="Andreopoulos B."/>
            <person name="Baker S."/>
            <person name="Barry K."/>
            <person name="Bills G."/>
            <person name="Bluhm B."/>
            <person name="Cannon C."/>
            <person name="Castanera R."/>
            <person name="Culley D."/>
            <person name="Daum C."/>
            <person name="Ezra D."/>
            <person name="Gonzalez J."/>
            <person name="Henrissat B."/>
            <person name="Kuo A."/>
            <person name="Liang C."/>
            <person name="Lipzen A."/>
            <person name="Lutzoni F."/>
            <person name="Magnuson J."/>
            <person name="Mondo S."/>
            <person name="Nolan M."/>
            <person name="Ohm R."/>
            <person name="Pangilinan J."/>
            <person name="Park H.-J."/>
            <person name="Ramirez L."/>
            <person name="Alfaro M."/>
            <person name="Sun H."/>
            <person name="Tritt A."/>
            <person name="Yoshinaga Y."/>
            <person name="Zwiers L.-H."/>
            <person name="Turgeon B."/>
            <person name="Goodwin S."/>
            <person name="Spatafora J."/>
            <person name="Crous P."/>
            <person name="Grigoriev I."/>
        </authorList>
    </citation>
    <scope>NUCLEOTIDE SEQUENCE [LARGE SCALE GENOMIC DNA]</scope>
    <source>
        <strain evidence="3">CBS 304.66</strain>
    </source>
</reference>
<organism evidence="2 3">
    <name type="scientific">Lojkania enalia</name>
    <dbReference type="NCBI Taxonomy" id="147567"/>
    <lineage>
        <taxon>Eukaryota</taxon>
        <taxon>Fungi</taxon>
        <taxon>Dikarya</taxon>
        <taxon>Ascomycota</taxon>
        <taxon>Pezizomycotina</taxon>
        <taxon>Dothideomycetes</taxon>
        <taxon>Pleosporomycetidae</taxon>
        <taxon>Pleosporales</taxon>
        <taxon>Pleosporales incertae sedis</taxon>
        <taxon>Lojkania</taxon>
    </lineage>
</organism>
<accession>A0A9P4K8X9</accession>